<gene>
    <name evidence="6" type="ORF">GbCGDNIH3_0174</name>
</gene>
<dbReference type="Gene3D" id="3.10.20.440">
    <property type="entry name" value="2Fe-2S iron-sulphur cluster binding domain, sarcosine oxidase, alpha subunit, N-terminal domain"/>
    <property type="match status" value="1"/>
</dbReference>
<dbReference type="SUPFAM" id="SSF51905">
    <property type="entry name" value="FAD/NAD(P)-binding domain"/>
    <property type="match status" value="1"/>
</dbReference>
<dbReference type="Gene3D" id="3.30.1360.120">
    <property type="entry name" value="Probable tRNA modification gtpase trme, domain 1"/>
    <property type="match status" value="1"/>
</dbReference>
<dbReference type="PRINTS" id="PR00411">
    <property type="entry name" value="PNDRDTASEI"/>
</dbReference>
<dbReference type="PANTHER" id="PTHR43757:SF2">
    <property type="entry name" value="AMINOMETHYLTRANSFERASE, MITOCHONDRIAL"/>
    <property type="match status" value="1"/>
</dbReference>
<accession>A0AAN0VES5</accession>
<dbReference type="Proteomes" id="UP000019438">
    <property type="component" value="Chromosome"/>
</dbReference>
<dbReference type="Pfam" id="PF13510">
    <property type="entry name" value="Fer2_4"/>
    <property type="match status" value="1"/>
</dbReference>
<sequence>MMSAPLSQSCRLPSGGMIDRTSPLHFHFDGRAYTGHAGDTLASALLANGVKLVGRSFKYHRPRGILSAGEEEPNALVHLRSGARQEPNTRATTIELFDGLTATSQNRFPSLRFDLLSVNQLISPFLTAGFYYKTFMWPAAFWEKLYEPAIRRAAGLGALSGEADPDRYEKATAFCDVLVIGSGPAGLAAAVAAARTGARVILAEQDHRLGGRTLTERRDIDGQPAAQWAAMMEAELAACAEARIFRRTTVFGVYDGGTYGALERVADHLPVTPDHLPRQRLWRFMARRCVLATGSIERPLVFDGNDRPGVMLAGSVRSYVNRFAVLPGQRAVIALNNDDAARTAADLAAAGLSIAALIDQRRETSQAVRDIAHRTGARLFAGAHIKKAHGGASGIRSVSIAATDGGVATLRADLLAMSGGWTPTLHLTTHLGGKPRWDDTASTFLPDTTSLPPGMSVVGAASGCFGLGAGIAEGTHAGLEAAESCGFSVSSAPALPTTDDLDADPAQPLGQVRSVKGKAFIDFQNDVTAKDVALAHQEGFVSVEHLKRYTTLGMATDQGKTANINGLALMAGITGAGIPATGTTGFRPPYTPVSIGALGGAHRGPHYRPRRLTPLHRWAEARGGVFTEVGQWMRAQYFPRPGESDWLATATREVNAVRNGVGFCDVSTLGKIDIQGADAAEFLDRVCVNRLSRIRSGRAGYLVMLREDGFVLDDGTAARLGEDHYLLSASTAHAGQVFQHLLYCHQCLWPELDVQLASVTEQWAQIAIAGPRSRDVLRRLIDPAFDLSREAFPRMSVAETMLTDGTPVRLFGLSFSGELAYELAVPARRAAEIADRLMEAGAEFDITPYGTEAMGIMRVEKAYPAGSELNGQVTLHDLNAGGLMANKECLGRAMALRPALTDPGRPRLIGLRPVDAGFQIDPGIRMRAGAHLLPRGAEASAAHDQGFITSAVYSPTLGHWIALALLCRGPERAGEIIRVYDPVRGEDYLAEIVSSAFVDPAGDRSNV</sequence>
<dbReference type="InterPro" id="IPR029043">
    <property type="entry name" value="GcvT/YgfZ_C"/>
</dbReference>
<dbReference type="GO" id="GO:0046653">
    <property type="term" value="P:tetrahydrofolate metabolic process"/>
    <property type="evidence" value="ECO:0007669"/>
    <property type="project" value="InterPro"/>
</dbReference>
<dbReference type="PRINTS" id="PR00368">
    <property type="entry name" value="FADPNR"/>
</dbReference>
<feature type="domain" description="GCVT N-terminal" evidence="3">
    <location>
        <begin position="615"/>
        <end position="881"/>
    </location>
</feature>
<dbReference type="PANTHER" id="PTHR43757">
    <property type="entry name" value="AMINOMETHYLTRANSFERASE"/>
    <property type="match status" value="1"/>
</dbReference>
<proteinExistence type="inferred from homology"/>
<dbReference type="NCBIfam" id="TIGR01372">
    <property type="entry name" value="soxA"/>
    <property type="match status" value="1"/>
</dbReference>
<evidence type="ECO:0000313" key="7">
    <source>
        <dbReference type="Proteomes" id="UP000019438"/>
    </source>
</evidence>
<dbReference type="Pfam" id="PF17806">
    <property type="entry name" value="SO_alpha_A3"/>
    <property type="match status" value="1"/>
</dbReference>
<dbReference type="SUPFAM" id="SSF101790">
    <property type="entry name" value="Aminomethyltransferase beta-barrel domain"/>
    <property type="match status" value="1"/>
</dbReference>
<feature type="domain" description="Aminomethyltransferase C-terminal" evidence="4">
    <location>
        <begin position="917"/>
        <end position="999"/>
    </location>
</feature>
<organism evidence="6 7">
    <name type="scientific">Granulibacter bethesdensis</name>
    <dbReference type="NCBI Taxonomy" id="364410"/>
    <lineage>
        <taxon>Bacteria</taxon>
        <taxon>Pseudomonadati</taxon>
        <taxon>Pseudomonadota</taxon>
        <taxon>Alphaproteobacteria</taxon>
        <taxon>Acetobacterales</taxon>
        <taxon>Acetobacteraceae</taxon>
        <taxon>Granulibacter</taxon>
    </lineage>
</organism>
<evidence type="ECO:0000259" key="3">
    <source>
        <dbReference type="Pfam" id="PF01571"/>
    </source>
</evidence>
<dbReference type="KEGG" id="gbc:GbCGDNIH3_0174"/>
<dbReference type="InterPro" id="IPR027266">
    <property type="entry name" value="TrmE/GcvT-like"/>
</dbReference>
<dbReference type="InterPro" id="IPR013977">
    <property type="entry name" value="GcvT_C"/>
</dbReference>
<evidence type="ECO:0000259" key="5">
    <source>
        <dbReference type="Pfam" id="PF17806"/>
    </source>
</evidence>
<dbReference type="SUPFAM" id="SSF103025">
    <property type="entry name" value="Folate-binding domain"/>
    <property type="match status" value="1"/>
</dbReference>
<comment type="similarity">
    <text evidence="1">Belongs to the GcvT family.</text>
</comment>
<dbReference type="EMBL" id="CP003181">
    <property type="protein sequence ID" value="AHJ61923.1"/>
    <property type="molecule type" value="Genomic_DNA"/>
</dbReference>
<dbReference type="InterPro" id="IPR006222">
    <property type="entry name" value="GCVT_N"/>
</dbReference>
<dbReference type="InterPro" id="IPR042204">
    <property type="entry name" value="2Fe-2S-bd_N"/>
</dbReference>
<dbReference type="PIRSF" id="PIRSF037980">
    <property type="entry name" value="SoxA"/>
    <property type="match status" value="1"/>
</dbReference>
<dbReference type="InterPro" id="IPR041117">
    <property type="entry name" value="SoxA_A3"/>
</dbReference>
<name>A0AAN0VES5_9PROT</name>
<dbReference type="AlphaFoldDB" id="A0AAN0VES5"/>
<dbReference type="Gene3D" id="3.50.50.60">
    <property type="entry name" value="FAD/NAD(P)-binding domain"/>
    <property type="match status" value="1"/>
</dbReference>
<dbReference type="InterPro" id="IPR006277">
    <property type="entry name" value="Sarcosine_oxidase_asu"/>
</dbReference>
<dbReference type="InterPro" id="IPR036188">
    <property type="entry name" value="FAD/NAD-bd_sf"/>
</dbReference>
<dbReference type="RefSeq" id="WP_173656012.1">
    <property type="nucleotide sequence ID" value="NZ_CP003181.2"/>
</dbReference>
<dbReference type="InterPro" id="IPR028896">
    <property type="entry name" value="GcvT/YgfZ/DmdA"/>
</dbReference>
<dbReference type="Pfam" id="PF12831">
    <property type="entry name" value="FAD_oxidored"/>
    <property type="match status" value="1"/>
</dbReference>
<evidence type="ECO:0000259" key="4">
    <source>
        <dbReference type="Pfam" id="PF08669"/>
    </source>
</evidence>
<evidence type="ECO:0000256" key="2">
    <source>
        <dbReference type="ARBA" id="ARBA00023002"/>
    </source>
</evidence>
<dbReference type="Pfam" id="PF08669">
    <property type="entry name" value="GCV_T_C"/>
    <property type="match status" value="1"/>
</dbReference>
<evidence type="ECO:0000256" key="1">
    <source>
        <dbReference type="ARBA" id="ARBA00008609"/>
    </source>
</evidence>
<dbReference type="EC" id="1.5.3.1" evidence="6"/>
<feature type="domain" description="SoxA A3" evidence="5">
    <location>
        <begin position="516"/>
        <end position="599"/>
    </location>
</feature>
<dbReference type="Pfam" id="PF01571">
    <property type="entry name" value="GCV_T"/>
    <property type="match status" value="1"/>
</dbReference>
<dbReference type="GO" id="GO:0008115">
    <property type="term" value="F:sarcosine oxidase activity"/>
    <property type="evidence" value="ECO:0007669"/>
    <property type="project" value="UniProtKB-EC"/>
</dbReference>
<protein>
    <submittedName>
        <fullName evidence="6">Sarcosine oxidase alpha subunit</fullName>
        <ecNumber evidence="6">1.5.3.1</ecNumber>
    </submittedName>
</protein>
<evidence type="ECO:0000313" key="6">
    <source>
        <dbReference type="EMBL" id="AHJ61923.1"/>
    </source>
</evidence>
<reference evidence="7" key="1">
    <citation type="submission" date="2012-06" db="EMBL/GenBank/DDBJ databases">
        <title>Genome analysis of multiple Granulibacter bethesdensis isolates demonstrates substantial genome diversity.</title>
        <authorList>
            <person name="Greenberg D.E."/>
            <person name="Porcella S.F."/>
            <person name="Zarember K."/>
            <person name="Zelazny A.M."/>
            <person name="Bruno D."/>
            <person name="Martens C."/>
            <person name="Barbian K.D."/>
            <person name="Jaske E."/>
            <person name="Holland S.M."/>
        </authorList>
    </citation>
    <scope>NUCLEOTIDE SEQUENCE [LARGE SCALE GENOMIC DNA]</scope>
    <source>
        <strain evidence="7">CGDNIH3</strain>
    </source>
</reference>
<keyword evidence="2 6" id="KW-0560">Oxidoreductase</keyword>